<organism evidence="9 10">
    <name type="scientific">Conger conger</name>
    <name type="common">Conger eel</name>
    <name type="synonym">Muraena conger</name>
    <dbReference type="NCBI Taxonomy" id="82655"/>
    <lineage>
        <taxon>Eukaryota</taxon>
        <taxon>Metazoa</taxon>
        <taxon>Chordata</taxon>
        <taxon>Craniata</taxon>
        <taxon>Vertebrata</taxon>
        <taxon>Euteleostomi</taxon>
        <taxon>Actinopterygii</taxon>
        <taxon>Neopterygii</taxon>
        <taxon>Teleostei</taxon>
        <taxon>Anguilliformes</taxon>
        <taxon>Congridae</taxon>
        <taxon>Conger</taxon>
    </lineage>
</organism>
<proteinExistence type="predicted"/>
<dbReference type="Proteomes" id="UP001152803">
    <property type="component" value="Unassembled WGS sequence"/>
</dbReference>
<keyword evidence="3 6" id="KW-0378">Hydrolase</keyword>
<evidence type="ECO:0000256" key="2">
    <source>
        <dbReference type="ARBA" id="ARBA00022729"/>
    </source>
</evidence>
<dbReference type="Gene3D" id="2.40.10.10">
    <property type="entry name" value="Trypsin-like serine proteases"/>
    <property type="match status" value="2"/>
</dbReference>
<feature type="chain" id="PRO_5040157229" description="Peptidase S1 domain-containing protein" evidence="7">
    <location>
        <begin position="24"/>
        <end position="297"/>
    </location>
</feature>
<reference evidence="9" key="1">
    <citation type="journal article" date="2023" name="Science">
        <title>Genome structures resolve the early diversification of teleost fishes.</title>
        <authorList>
            <person name="Parey E."/>
            <person name="Louis A."/>
            <person name="Montfort J."/>
            <person name="Bouchez O."/>
            <person name="Roques C."/>
            <person name="Iampietro C."/>
            <person name="Lluch J."/>
            <person name="Castinel A."/>
            <person name="Donnadieu C."/>
            <person name="Desvignes T."/>
            <person name="Floi Bucao C."/>
            <person name="Jouanno E."/>
            <person name="Wen M."/>
            <person name="Mejri S."/>
            <person name="Dirks R."/>
            <person name="Jansen H."/>
            <person name="Henkel C."/>
            <person name="Chen W.J."/>
            <person name="Zahm M."/>
            <person name="Cabau C."/>
            <person name="Klopp C."/>
            <person name="Thompson A.W."/>
            <person name="Robinson-Rechavi M."/>
            <person name="Braasch I."/>
            <person name="Lecointre G."/>
            <person name="Bobe J."/>
            <person name="Postlethwait J.H."/>
            <person name="Berthelot C."/>
            <person name="Roest Crollius H."/>
            <person name="Guiguen Y."/>
        </authorList>
    </citation>
    <scope>NUCLEOTIDE SEQUENCE</scope>
    <source>
        <strain evidence="9">Concon-B</strain>
    </source>
</reference>
<dbReference type="SUPFAM" id="SSF50494">
    <property type="entry name" value="Trypsin-like serine proteases"/>
    <property type="match status" value="1"/>
</dbReference>
<evidence type="ECO:0000256" key="5">
    <source>
        <dbReference type="ARBA" id="ARBA00023157"/>
    </source>
</evidence>
<dbReference type="InterPro" id="IPR043504">
    <property type="entry name" value="Peptidase_S1_PA_chymotrypsin"/>
</dbReference>
<sequence length="297" mass="31777">MSPLGPAALILLQLLSSWKPAACSGAGIVGGKEVKPHSCPWMVSLQVRGQHVCGGVLVKDQWVLTAAHCESAFGGCTAAEAVLGAHSLKKDTDVQRLRVQACISHGTFKPETVEHDIMLLKLKTKVKMKSKKIKVKDLPKSGKDVPAGTSCHVTGWGLTNGKHPSDTLRGADVKIEGRDLCSCYYKSKPVITTEMLCAGNKKTNEDACSGDSGGPLLCQKVLVGVVSGGTGCGDPKKPGVYTRLSEDICPGLKRTHVPFKRDVQRRIQSTDKTLDPFAPVIQLFLHLPSRTAHLGLR</sequence>
<dbReference type="CDD" id="cd00190">
    <property type="entry name" value="Tryp_SPc"/>
    <property type="match status" value="1"/>
</dbReference>
<evidence type="ECO:0000313" key="9">
    <source>
        <dbReference type="EMBL" id="KAJ8261533.1"/>
    </source>
</evidence>
<keyword evidence="10" id="KW-1185">Reference proteome</keyword>
<accession>A0A9Q1D856</accession>
<keyword evidence="5" id="KW-1015">Disulfide bond</keyword>
<dbReference type="AlphaFoldDB" id="A0A9Q1D856"/>
<keyword evidence="4 6" id="KW-0720">Serine protease</keyword>
<dbReference type="Pfam" id="PF00089">
    <property type="entry name" value="Trypsin"/>
    <property type="match status" value="1"/>
</dbReference>
<feature type="domain" description="Peptidase S1" evidence="8">
    <location>
        <begin position="28"/>
        <end position="268"/>
    </location>
</feature>
<comment type="caution">
    <text evidence="9">The sequence shown here is derived from an EMBL/GenBank/DDBJ whole genome shotgun (WGS) entry which is preliminary data.</text>
</comment>
<dbReference type="PANTHER" id="PTHR24271:SF96">
    <property type="entry name" value="GRANZYME A-RELATED"/>
    <property type="match status" value="1"/>
</dbReference>
<dbReference type="PROSITE" id="PS50240">
    <property type="entry name" value="TRYPSIN_DOM"/>
    <property type="match status" value="1"/>
</dbReference>
<evidence type="ECO:0000259" key="8">
    <source>
        <dbReference type="PROSITE" id="PS50240"/>
    </source>
</evidence>
<dbReference type="GO" id="GO:0004252">
    <property type="term" value="F:serine-type endopeptidase activity"/>
    <property type="evidence" value="ECO:0007669"/>
    <property type="project" value="InterPro"/>
</dbReference>
<keyword evidence="1 6" id="KW-0645">Protease</keyword>
<dbReference type="PRINTS" id="PR00722">
    <property type="entry name" value="CHYMOTRYPSIN"/>
</dbReference>
<dbReference type="FunFam" id="2.40.10.10:FF:000120">
    <property type="entry name" value="Putative serine protease"/>
    <property type="match status" value="1"/>
</dbReference>
<dbReference type="SMART" id="SM00020">
    <property type="entry name" value="Tryp_SPc"/>
    <property type="match status" value="1"/>
</dbReference>
<dbReference type="PROSITE" id="PS00134">
    <property type="entry name" value="TRYPSIN_HIS"/>
    <property type="match status" value="1"/>
</dbReference>
<dbReference type="InterPro" id="IPR009003">
    <property type="entry name" value="Peptidase_S1_PA"/>
</dbReference>
<dbReference type="PANTHER" id="PTHR24271">
    <property type="entry name" value="KALLIKREIN-RELATED"/>
    <property type="match status" value="1"/>
</dbReference>
<dbReference type="EMBL" id="JAFJMO010000012">
    <property type="protein sequence ID" value="KAJ8261533.1"/>
    <property type="molecule type" value="Genomic_DNA"/>
</dbReference>
<dbReference type="InterPro" id="IPR018114">
    <property type="entry name" value="TRYPSIN_HIS"/>
</dbReference>
<dbReference type="InterPro" id="IPR033116">
    <property type="entry name" value="TRYPSIN_SER"/>
</dbReference>
<protein>
    <recommendedName>
        <fullName evidence="8">Peptidase S1 domain-containing protein</fullName>
    </recommendedName>
</protein>
<evidence type="ECO:0000313" key="10">
    <source>
        <dbReference type="Proteomes" id="UP001152803"/>
    </source>
</evidence>
<keyword evidence="2 7" id="KW-0732">Signal</keyword>
<evidence type="ECO:0000256" key="4">
    <source>
        <dbReference type="ARBA" id="ARBA00022825"/>
    </source>
</evidence>
<dbReference type="InterPro" id="IPR001314">
    <property type="entry name" value="Peptidase_S1A"/>
</dbReference>
<gene>
    <name evidence="9" type="ORF">COCON_G00172560</name>
</gene>
<dbReference type="PROSITE" id="PS00135">
    <property type="entry name" value="TRYPSIN_SER"/>
    <property type="match status" value="1"/>
</dbReference>
<dbReference type="GO" id="GO:0006508">
    <property type="term" value="P:proteolysis"/>
    <property type="evidence" value="ECO:0007669"/>
    <property type="project" value="UniProtKB-KW"/>
</dbReference>
<dbReference type="InterPro" id="IPR001254">
    <property type="entry name" value="Trypsin_dom"/>
</dbReference>
<evidence type="ECO:0000256" key="1">
    <source>
        <dbReference type="ARBA" id="ARBA00022670"/>
    </source>
</evidence>
<feature type="signal peptide" evidence="7">
    <location>
        <begin position="1"/>
        <end position="23"/>
    </location>
</feature>
<dbReference type="OrthoDB" id="6755574at2759"/>
<evidence type="ECO:0000256" key="6">
    <source>
        <dbReference type="RuleBase" id="RU363034"/>
    </source>
</evidence>
<evidence type="ECO:0000256" key="7">
    <source>
        <dbReference type="SAM" id="SignalP"/>
    </source>
</evidence>
<evidence type="ECO:0000256" key="3">
    <source>
        <dbReference type="ARBA" id="ARBA00022801"/>
    </source>
</evidence>
<name>A0A9Q1D856_CONCO</name>